<dbReference type="FunFam" id="1.10.510.10:FF:000995">
    <property type="entry name" value="BcCMK3, calcium/calmodulin-dependent protein kinase"/>
    <property type="match status" value="1"/>
</dbReference>
<sequence length="838" mass="93398">MDLVSSPVDVENRETGVSEPQSQGSNSSGLVPSHGIFIDVEPPANSGSHRPQILSHFQDDGSAQHRINQYIVKQEIGRGSFGAVHLAVDENGEEYAVKEFSKSRLRKRAQSHILRSPRALRQRGNLAPDDFNSPLHRNPATDPNTTSQATNSINLIREEIAIMKKLNHPNLVSLIEVLDDPKEDSLYMVLEMCKKGVVMRVGLGETADPYSEEQCRCWFRDLMLGIEYLHAQGILHRDIKPDNCLLTKDDVLKVVDFGVSEMFEKDSEMLTVKSAGSPAFLPPELCVVRHGGISGKAADIWSMGVTLYCLRFGRIPFERGAILDLYEAIKNDSPNLPAGHDDPFCDVMLKLLEKDPERRIKMKELRVGLNSRIHRLIHANLVKEHPWITKNGTDALLSYEENTSDLVEPPTEEEVNRAITSNLKNLITVMKAVRKFKGLIAHNRPPIMASILGEEGTRYMSLSPTSLMESTSGRVRSGHKSMSVDAHDRRPLETSLVAEGVHRKIETTMPTRGGRLPNDRNLGVSDIGRAESPVPPLYSHSPLLGGPLAEDDRGRTTPTADREAFPPFARTDMLLEPETMMKAQTTDNIGRRGHAHDPLEDQLYLFIGPSTFAGVSEHEERRGSFMPDNDDVPVVSESPGAADIDIYETAYRDEIERIRARLQEEGKDMEDMEPMVYLTRRVDAKLLALGGFAGRMMAYGEEGIDRVKEIRHLKEGRARVSGISRALRAAAREEYERRKAERRARETVETAKAEAHKTKHSPEPHEDGRGQDGPPPKEAKESVQQRDEEMTPIGRSSSSLLSSVSGKAWEKGKLAKSSFRGFYDKARELGSRQGSGSF</sequence>
<dbReference type="PANTHER" id="PTHR43895:SF150">
    <property type="entry name" value="SERINE_THREONINE-PROTEIN KINASE STK11"/>
    <property type="match status" value="1"/>
</dbReference>
<dbReference type="CDD" id="cd14008">
    <property type="entry name" value="STKc_LKB1_CaMKK"/>
    <property type="match status" value="1"/>
</dbReference>
<keyword evidence="3 6" id="KW-0547">Nucleotide-binding</keyword>
<dbReference type="SMART" id="SM00220">
    <property type="entry name" value="S_TKc"/>
    <property type="match status" value="1"/>
</dbReference>
<evidence type="ECO:0000313" key="10">
    <source>
        <dbReference type="Proteomes" id="UP000053317"/>
    </source>
</evidence>
<accession>A0A0G2E4V2</accession>
<feature type="region of interest" description="Disordered" evidence="7">
    <location>
        <begin position="527"/>
        <end position="563"/>
    </location>
</feature>
<evidence type="ECO:0000313" key="9">
    <source>
        <dbReference type="EMBL" id="KKY17346.1"/>
    </source>
</evidence>
<keyword evidence="2" id="KW-0808">Transferase</keyword>
<evidence type="ECO:0000256" key="6">
    <source>
        <dbReference type="PROSITE-ProRule" id="PRU10141"/>
    </source>
</evidence>
<dbReference type="PROSITE" id="PS50011">
    <property type="entry name" value="PROTEIN_KINASE_DOM"/>
    <property type="match status" value="1"/>
</dbReference>
<evidence type="ECO:0000256" key="3">
    <source>
        <dbReference type="ARBA" id="ARBA00022741"/>
    </source>
</evidence>
<keyword evidence="5 6" id="KW-0067">ATP-binding</keyword>
<dbReference type="PROSITE" id="PS00108">
    <property type="entry name" value="PROTEIN_KINASE_ST"/>
    <property type="match status" value="1"/>
</dbReference>
<dbReference type="InterPro" id="IPR008271">
    <property type="entry name" value="Ser/Thr_kinase_AS"/>
</dbReference>
<feature type="compositionally biased region" description="Basic and acidic residues" evidence="7">
    <location>
        <begin position="550"/>
        <end position="563"/>
    </location>
</feature>
<dbReference type="InterPro" id="IPR017441">
    <property type="entry name" value="Protein_kinase_ATP_BS"/>
</dbReference>
<name>A0A0G2E4V2_PHACM</name>
<dbReference type="InterPro" id="IPR011009">
    <property type="entry name" value="Kinase-like_dom_sf"/>
</dbReference>
<feature type="binding site" evidence="6">
    <location>
        <position position="98"/>
    </location>
    <ligand>
        <name>ATP</name>
        <dbReference type="ChEBI" id="CHEBI:30616"/>
    </ligand>
</feature>
<evidence type="ECO:0000259" key="8">
    <source>
        <dbReference type="PROSITE" id="PS50011"/>
    </source>
</evidence>
<dbReference type="GO" id="GO:0005524">
    <property type="term" value="F:ATP binding"/>
    <property type="evidence" value="ECO:0007669"/>
    <property type="project" value="UniProtKB-UniRule"/>
</dbReference>
<proteinExistence type="predicted"/>
<evidence type="ECO:0000256" key="1">
    <source>
        <dbReference type="ARBA" id="ARBA00022527"/>
    </source>
</evidence>
<dbReference type="PANTHER" id="PTHR43895">
    <property type="entry name" value="CALCIUM/CALMODULIN-DEPENDENT PROTEIN KINASE KINASE-RELATED"/>
    <property type="match status" value="1"/>
</dbReference>
<keyword evidence="4 9" id="KW-0418">Kinase</keyword>
<feature type="domain" description="Protein kinase" evidence="8">
    <location>
        <begin position="70"/>
        <end position="388"/>
    </location>
</feature>
<feature type="compositionally biased region" description="Low complexity" evidence="7">
    <location>
        <begin position="796"/>
        <end position="805"/>
    </location>
</feature>
<dbReference type="InterPro" id="IPR000719">
    <property type="entry name" value="Prot_kinase_dom"/>
</dbReference>
<evidence type="ECO:0000256" key="5">
    <source>
        <dbReference type="ARBA" id="ARBA00022840"/>
    </source>
</evidence>
<feature type="compositionally biased region" description="Basic and acidic residues" evidence="7">
    <location>
        <begin position="734"/>
        <end position="789"/>
    </location>
</feature>
<keyword evidence="1" id="KW-0723">Serine/threonine-protein kinase</keyword>
<dbReference type="GO" id="GO:0004674">
    <property type="term" value="F:protein serine/threonine kinase activity"/>
    <property type="evidence" value="ECO:0007669"/>
    <property type="project" value="UniProtKB-KW"/>
</dbReference>
<reference evidence="9 10" key="1">
    <citation type="submission" date="2015-05" db="EMBL/GenBank/DDBJ databases">
        <title>Distinctive expansion of gene families associated with plant cell wall degradation and secondary metabolism in the genomes of grapevine trunk pathogens.</title>
        <authorList>
            <person name="Lawrence D.P."/>
            <person name="Travadon R."/>
            <person name="Rolshausen P.E."/>
            <person name="Baumgartner K."/>
        </authorList>
    </citation>
    <scope>NUCLEOTIDE SEQUENCE [LARGE SCALE GENOMIC DNA]</scope>
    <source>
        <strain evidence="9">UCRPC4</strain>
    </source>
</reference>
<protein>
    <submittedName>
        <fullName evidence="9">Putative calcium calmodulin-dependent protein kinase kinase</fullName>
    </submittedName>
</protein>
<dbReference type="FunFam" id="3.30.200.20:FF:000447">
    <property type="entry name" value="Calcium/calmodulin dependent protein kinase"/>
    <property type="match status" value="1"/>
</dbReference>
<dbReference type="AlphaFoldDB" id="A0A0G2E4V2"/>
<dbReference type="Gene3D" id="3.30.200.20">
    <property type="entry name" value="Phosphorylase Kinase, domain 1"/>
    <property type="match status" value="1"/>
</dbReference>
<dbReference type="Gene3D" id="1.10.510.10">
    <property type="entry name" value="Transferase(Phosphotransferase) domain 1"/>
    <property type="match status" value="1"/>
</dbReference>
<dbReference type="Proteomes" id="UP000053317">
    <property type="component" value="Unassembled WGS sequence"/>
</dbReference>
<feature type="region of interest" description="Disordered" evidence="7">
    <location>
        <begin position="1"/>
        <end position="55"/>
    </location>
</feature>
<dbReference type="Pfam" id="PF00069">
    <property type="entry name" value="Pkinase"/>
    <property type="match status" value="1"/>
</dbReference>
<evidence type="ECO:0000256" key="7">
    <source>
        <dbReference type="SAM" id="MobiDB-lite"/>
    </source>
</evidence>
<feature type="region of interest" description="Disordered" evidence="7">
    <location>
        <begin position="112"/>
        <end position="149"/>
    </location>
</feature>
<dbReference type="PROSITE" id="PS00107">
    <property type="entry name" value="PROTEIN_KINASE_ATP"/>
    <property type="match status" value="1"/>
</dbReference>
<feature type="region of interest" description="Disordered" evidence="7">
    <location>
        <begin position="468"/>
        <end position="487"/>
    </location>
</feature>
<dbReference type="GO" id="GO:0005737">
    <property type="term" value="C:cytoplasm"/>
    <property type="evidence" value="ECO:0007669"/>
    <property type="project" value="TreeGrafter"/>
</dbReference>
<keyword evidence="10" id="KW-1185">Reference proteome</keyword>
<gene>
    <name evidence="9" type="ORF">UCRPC4_g05669</name>
</gene>
<dbReference type="EMBL" id="LCWF01000148">
    <property type="protein sequence ID" value="KKY17346.1"/>
    <property type="molecule type" value="Genomic_DNA"/>
</dbReference>
<organism evidence="9 10">
    <name type="scientific">Phaeomoniella chlamydospora</name>
    <name type="common">Phaeoacremonium chlamydosporum</name>
    <dbReference type="NCBI Taxonomy" id="158046"/>
    <lineage>
        <taxon>Eukaryota</taxon>
        <taxon>Fungi</taxon>
        <taxon>Dikarya</taxon>
        <taxon>Ascomycota</taxon>
        <taxon>Pezizomycotina</taxon>
        <taxon>Eurotiomycetes</taxon>
        <taxon>Chaetothyriomycetidae</taxon>
        <taxon>Phaeomoniellales</taxon>
        <taxon>Phaeomoniellaceae</taxon>
        <taxon>Phaeomoniella</taxon>
    </lineage>
</organism>
<evidence type="ECO:0000256" key="2">
    <source>
        <dbReference type="ARBA" id="ARBA00022679"/>
    </source>
</evidence>
<dbReference type="GO" id="GO:0007165">
    <property type="term" value="P:signal transduction"/>
    <property type="evidence" value="ECO:0007669"/>
    <property type="project" value="TreeGrafter"/>
</dbReference>
<feature type="compositionally biased region" description="Polar residues" evidence="7">
    <location>
        <begin position="18"/>
        <end position="30"/>
    </location>
</feature>
<reference evidence="9 10" key="2">
    <citation type="submission" date="2015-05" db="EMBL/GenBank/DDBJ databases">
        <authorList>
            <person name="Morales-Cruz A."/>
            <person name="Amrine K.C."/>
            <person name="Cantu D."/>
        </authorList>
    </citation>
    <scope>NUCLEOTIDE SEQUENCE [LARGE SCALE GENOMIC DNA]</scope>
    <source>
        <strain evidence="9">UCRPC4</strain>
    </source>
</reference>
<dbReference type="OrthoDB" id="68483at2759"/>
<dbReference type="SUPFAM" id="SSF56112">
    <property type="entry name" value="Protein kinase-like (PK-like)"/>
    <property type="match status" value="1"/>
</dbReference>
<feature type="region of interest" description="Disordered" evidence="7">
    <location>
        <begin position="734"/>
        <end position="809"/>
    </location>
</feature>
<evidence type="ECO:0000256" key="4">
    <source>
        <dbReference type="ARBA" id="ARBA00022777"/>
    </source>
</evidence>
<comment type="caution">
    <text evidence="9">The sequence shown here is derived from an EMBL/GenBank/DDBJ whole genome shotgun (WGS) entry which is preliminary data.</text>
</comment>